<protein>
    <submittedName>
        <fullName evidence="1">Uncharacterized protein</fullName>
    </submittedName>
</protein>
<evidence type="ECO:0000313" key="2">
    <source>
        <dbReference type="Proteomes" id="UP000248987"/>
    </source>
</evidence>
<dbReference type="AlphaFoldDB" id="A0A1A7R0S0"/>
<accession>A0A1A7R0S0</accession>
<dbReference type="RefSeq" id="WP_066434916.1">
    <property type="nucleotide sequence ID" value="NZ_LZRN01000023.1"/>
</dbReference>
<evidence type="ECO:0000313" key="1">
    <source>
        <dbReference type="EMBL" id="RAJ20006.1"/>
    </source>
</evidence>
<dbReference type="STRING" id="49280.A9996_11475"/>
<sequence>MKRVVLFKNTDFSVHLNQIMEHHSVDCARAILKTGYRTIPLDANATEVLVGYLQIMRAYLSNAKETVPQVPVLFEQVAAHLEQQLKYNGRSTAEYADIKTLIQQVGCLHDWATKRVSISMASKTLI</sequence>
<proteinExistence type="predicted"/>
<organism evidence="1 2">
    <name type="scientific">Gelidibacter algens</name>
    <dbReference type="NCBI Taxonomy" id="49280"/>
    <lineage>
        <taxon>Bacteria</taxon>
        <taxon>Pseudomonadati</taxon>
        <taxon>Bacteroidota</taxon>
        <taxon>Flavobacteriia</taxon>
        <taxon>Flavobacteriales</taxon>
        <taxon>Flavobacteriaceae</taxon>
        <taxon>Gelidibacter</taxon>
    </lineage>
</organism>
<dbReference type="OrthoDB" id="980454at2"/>
<name>A0A1A7R0S0_9FLAO</name>
<reference evidence="1 2" key="1">
    <citation type="submission" date="2018-06" db="EMBL/GenBank/DDBJ databases">
        <title>Genomic Encyclopedia of Archaeal and Bacterial Type Strains, Phase II (KMG-II): from individual species to whole genera.</title>
        <authorList>
            <person name="Goeker M."/>
        </authorList>
    </citation>
    <scope>NUCLEOTIDE SEQUENCE [LARGE SCALE GENOMIC DNA]</scope>
    <source>
        <strain evidence="1 2">DSM 12408</strain>
    </source>
</reference>
<dbReference type="Proteomes" id="UP000248987">
    <property type="component" value="Unassembled WGS sequence"/>
</dbReference>
<dbReference type="EMBL" id="QLLQ01000016">
    <property type="protein sequence ID" value="RAJ20006.1"/>
    <property type="molecule type" value="Genomic_DNA"/>
</dbReference>
<comment type="caution">
    <text evidence="1">The sequence shown here is derived from an EMBL/GenBank/DDBJ whole genome shotgun (WGS) entry which is preliminary data.</text>
</comment>
<keyword evidence="2" id="KW-1185">Reference proteome</keyword>
<gene>
    <name evidence="1" type="ORF">LX77_03220</name>
</gene>